<gene>
    <name evidence="7" type="ORF">WJX72_011078</name>
</gene>
<dbReference type="Proteomes" id="UP001489004">
    <property type="component" value="Unassembled WGS sequence"/>
</dbReference>
<dbReference type="PANTHER" id="PTHR13234">
    <property type="entry name" value="GAMMA-INTERFERON INDUCIBLE LYSOSOMAL THIOL REDUCTASE GILT"/>
    <property type="match status" value="1"/>
</dbReference>
<keyword evidence="8" id="KW-1185">Reference proteome</keyword>
<name>A0AAW1PAR5_9CHLO</name>
<proteinExistence type="inferred from homology"/>
<evidence type="ECO:0000256" key="4">
    <source>
        <dbReference type="ARBA" id="ARBA00022729"/>
    </source>
</evidence>
<evidence type="ECO:0000256" key="3">
    <source>
        <dbReference type="ARBA" id="ARBA00022525"/>
    </source>
</evidence>
<evidence type="ECO:0000313" key="8">
    <source>
        <dbReference type="Proteomes" id="UP001489004"/>
    </source>
</evidence>
<feature type="region of interest" description="Disordered" evidence="6">
    <location>
        <begin position="84"/>
        <end position="118"/>
    </location>
</feature>
<dbReference type="EMBL" id="JALJOR010000010">
    <property type="protein sequence ID" value="KAK9810461.1"/>
    <property type="molecule type" value="Genomic_DNA"/>
</dbReference>
<keyword evidence="3" id="KW-0964">Secreted</keyword>
<organism evidence="7 8">
    <name type="scientific">[Myrmecia] bisecta</name>
    <dbReference type="NCBI Taxonomy" id="41462"/>
    <lineage>
        <taxon>Eukaryota</taxon>
        <taxon>Viridiplantae</taxon>
        <taxon>Chlorophyta</taxon>
        <taxon>core chlorophytes</taxon>
        <taxon>Trebouxiophyceae</taxon>
        <taxon>Trebouxiales</taxon>
        <taxon>Trebouxiaceae</taxon>
        <taxon>Myrmecia</taxon>
    </lineage>
</organism>
<dbReference type="GO" id="GO:0005576">
    <property type="term" value="C:extracellular region"/>
    <property type="evidence" value="ECO:0007669"/>
    <property type="project" value="UniProtKB-SubCell"/>
</dbReference>
<sequence>MTPCSSTCLQSSLQSSLQLDQTKGSLGDQLEQDAAAATNKLKPAHKYVPWVVVNGIPLGGAMEALPIIVCAAYTGERPEQCYADPPGNGALKRAGQEARVSWNGPAPLHSSPQSFSVS</sequence>
<keyword evidence="4" id="KW-0732">Signal</keyword>
<comment type="similarity">
    <text evidence="2">Belongs to the GILT family.</text>
</comment>
<accession>A0AAW1PAR5</accession>
<evidence type="ECO:0000313" key="7">
    <source>
        <dbReference type="EMBL" id="KAK9810461.1"/>
    </source>
</evidence>
<protein>
    <submittedName>
        <fullName evidence="7">Uncharacterized protein</fullName>
    </submittedName>
</protein>
<evidence type="ECO:0000256" key="2">
    <source>
        <dbReference type="ARBA" id="ARBA00005679"/>
    </source>
</evidence>
<comment type="subcellular location">
    <subcellularLocation>
        <location evidence="1">Secreted</location>
    </subcellularLocation>
</comment>
<dbReference type="InterPro" id="IPR004911">
    <property type="entry name" value="Interferon-induced_GILT"/>
</dbReference>
<reference evidence="7 8" key="1">
    <citation type="journal article" date="2024" name="Nat. Commun.">
        <title>Phylogenomics reveals the evolutionary origins of lichenization in chlorophyte algae.</title>
        <authorList>
            <person name="Puginier C."/>
            <person name="Libourel C."/>
            <person name="Otte J."/>
            <person name="Skaloud P."/>
            <person name="Haon M."/>
            <person name="Grisel S."/>
            <person name="Petersen M."/>
            <person name="Berrin J.G."/>
            <person name="Delaux P.M."/>
            <person name="Dal Grande F."/>
            <person name="Keller J."/>
        </authorList>
    </citation>
    <scope>NUCLEOTIDE SEQUENCE [LARGE SCALE GENOMIC DNA]</scope>
    <source>
        <strain evidence="7 8">SAG 2043</strain>
    </source>
</reference>
<comment type="caution">
    <text evidence="7">The sequence shown here is derived from an EMBL/GenBank/DDBJ whole genome shotgun (WGS) entry which is preliminary data.</text>
</comment>
<dbReference type="AlphaFoldDB" id="A0AAW1PAR5"/>
<dbReference type="GO" id="GO:0016671">
    <property type="term" value="F:oxidoreductase activity, acting on a sulfur group of donors, disulfide as acceptor"/>
    <property type="evidence" value="ECO:0007669"/>
    <property type="project" value="InterPro"/>
</dbReference>
<evidence type="ECO:0000256" key="6">
    <source>
        <dbReference type="SAM" id="MobiDB-lite"/>
    </source>
</evidence>
<evidence type="ECO:0000256" key="5">
    <source>
        <dbReference type="ARBA" id="ARBA00023180"/>
    </source>
</evidence>
<evidence type="ECO:0000256" key="1">
    <source>
        <dbReference type="ARBA" id="ARBA00004613"/>
    </source>
</evidence>
<keyword evidence="5" id="KW-0325">Glycoprotein</keyword>
<dbReference type="PANTHER" id="PTHR13234:SF8">
    <property type="entry name" value="GAMMA-INTERFERON-INDUCIBLE LYSOSOMAL THIOL REDUCTASE"/>
    <property type="match status" value="1"/>
</dbReference>